<reference evidence="1 2" key="1">
    <citation type="submission" date="2020-08" db="EMBL/GenBank/DDBJ databases">
        <title>Genomic Encyclopedia of Type Strains, Phase IV (KMG-IV): sequencing the most valuable type-strain genomes for metagenomic binning, comparative biology and taxonomic classification.</title>
        <authorList>
            <person name="Goeker M."/>
        </authorList>
    </citation>
    <scope>NUCLEOTIDE SEQUENCE [LARGE SCALE GENOMIC DNA]</scope>
    <source>
        <strain evidence="1 2">DSM 29853</strain>
    </source>
</reference>
<organism evidence="1 2">
    <name type="scientific">Gellertiella hungarica</name>
    <dbReference type="NCBI Taxonomy" id="1572859"/>
    <lineage>
        <taxon>Bacteria</taxon>
        <taxon>Pseudomonadati</taxon>
        <taxon>Pseudomonadota</taxon>
        <taxon>Alphaproteobacteria</taxon>
        <taxon>Hyphomicrobiales</taxon>
        <taxon>Rhizobiaceae</taxon>
        <taxon>Gellertiella</taxon>
    </lineage>
</organism>
<proteinExistence type="predicted"/>
<accession>A0A7W6J3C4</accession>
<evidence type="ECO:0000313" key="2">
    <source>
        <dbReference type="Proteomes" id="UP000528286"/>
    </source>
</evidence>
<protein>
    <submittedName>
        <fullName evidence="1">Uncharacterized protein</fullName>
    </submittedName>
</protein>
<evidence type="ECO:0000313" key="1">
    <source>
        <dbReference type="EMBL" id="MBB4064004.1"/>
    </source>
</evidence>
<comment type="caution">
    <text evidence="1">The sequence shown here is derived from an EMBL/GenBank/DDBJ whole genome shotgun (WGS) entry which is preliminary data.</text>
</comment>
<sequence length="43" mass="4693">MTRNRNPAFLSLPLRSIDKLARQAKPRQIAVMQGAASTEGRAA</sequence>
<dbReference type="EMBL" id="JACIEZ010000002">
    <property type="protein sequence ID" value="MBB4064004.1"/>
    <property type="molecule type" value="Genomic_DNA"/>
</dbReference>
<gene>
    <name evidence="1" type="ORF">GGR23_001181</name>
</gene>
<dbReference type="RefSeq" id="WP_281375666.1">
    <property type="nucleotide sequence ID" value="NZ_JACIEZ010000002.1"/>
</dbReference>
<name>A0A7W6J3C4_9HYPH</name>
<keyword evidence="2" id="KW-1185">Reference proteome</keyword>
<dbReference type="Proteomes" id="UP000528286">
    <property type="component" value="Unassembled WGS sequence"/>
</dbReference>
<dbReference type="AlphaFoldDB" id="A0A7W6J3C4"/>